<feature type="compositionally biased region" description="Low complexity" evidence="1">
    <location>
        <begin position="311"/>
        <end position="322"/>
    </location>
</feature>
<keyword evidence="3" id="KW-1185">Reference proteome</keyword>
<dbReference type="OrthoDB" id="5404564at2759"/>
<evidence type="ECO:0000313" key="2">
    <source>
        <dbReference type="EMBL" id="KAF1957419.1"/>
    </source>
</evidence>
<proteinExistence type="predicted"/>
<organism evidence="2 3">
    <name type="scientific">Byssothecium circinans</name>
    <dbReference type="NCBI Taxonomy" id="147558"/>
    <lineage>
        <taxon>Eukaryota</taxon>
        <taxon>Fungi</taxon>
        <taxon>Dikarya</taxon>
        <taxon>Ascomycota</taxon>
        <taxon>Pezizomycotina</taxon>
        <taxon>Dothideomycetes</taxon>
        <taxon>Pleosporomycetidae</taxon>
        <taxon>Pleosporales</taxon>
        <taxon>Massarineae</taxon>
        <taxon>Massarinaceae</taxon>
        <taxon>Byssothecium</taxon>
    </lineage>
</organism>
<feature type="compositionally biased region" description="Polar residues" evidence="1">
    <location>
        <begin position="236"/>
        <end position="272"/>
    </location>
</feature>
<dbReference type="AlphaFoldDB" id="A0A6A5U0E0"/>
<evidence type="ECO:0008006" key="4">
    <source>
        <dbReference type="Google" id="ProtNLM"/>
    </source>
</evidence>
<feature type="region of interest" description="Disordered" evidence="1">
    <location>
        <begin position="309"/>
        <end position="328"/>
    </location>
</feature>
<evidence type="ECO:0000313" key="3">
    <source>
        <dbReference type="Proteomes" id="UP000800035"/>
    </source>
</evidence>
<feature type="region of interest" description="Disordered" evidence="1">
    <location>
        <begin position="197"/>
        <end position="303"/>
    </location>
</feature>
<protein>
    <recommendedName>
        <fullName evidence="4">Fungal N-terminal domain-containing protein</fullName>
    </recommendedName>
</protein>
<sequence>MSGLSIGDILMLSQTAWKLGRTFSAGRKNAPPEFLEVEAEVNGLAKALKLLAETMFSEEVDQLKDAEKDVQVGFAAMLSSCRQTVQDLDSLTDQYQDIKKSKTNGGFTVERSWSELVVAQYQTMMWTTDGGDIKALRRMLRTHTSTLSQAKQALQSHDLSRLESIVAPESDQVDSFHSKLAIHSQELNEAVRIVQNDADQPFQPVSPSESKSPKRESSQQDRTSPDSFADREPVPQTLSYTSSPQEPTRSPTSSTIRASSLRSPAPSTNRPARQNGLAESRSARTSSSGAPKGPGSSRGSHPVSITDIVESSKPSASPSARSRSPEQRCLWEIPQAPDSIVLSSKVSPTIMDYPVHHEAKDDVQESRTSDLDINSTIHGDVHRRHRSSTIASQQERFWKDATRNSAQLCKARGIVVQYAQKVSPDPDIEEVEMVDACGKCDIHVVRKREAIAEARNDIRIMTSIWVLSDDKTLRMELKMADGGWYIPYSSYFNPEKVSITVPCELKFHDVQYGTRLLKTVKTTWINYVFESAQAAALFQNELMGRTLLRTFRTCQTLRIREGLSGTFSYAEQMCGMENLRIWEDNETLAVIALIHFSPQFKKGYLAFYLNSSNNPIKAKDEGPKEIKIKGLWVPLEKGAGRKDSVIGGEGKDRKGNKGKKAEGVDRKKVITGAKVEFASEAEKREFLALVWQVQGCMRDLPPLSGVN</sequence>
<reference evidence="2" key="1">
    <citation type="journal article" date="2020" name="Stud. Mycol.">
        <title>101 Dothideomycetes genomes: a test case for predicting lifestyles and emergence of pathogens.</title>
        <authorList>
            <person name="Haridas S."/>
            <person name="Albert R."/>
            <person name="Binder M."/>
            <person name="Bloem J."/>
            <person name="Labutti K."/>
            <person name="Salamov A."/>
            <person name="Andreopoulos B."/>
            <person name="Baker S."/>
            <person name="Barry K."/>
            <person name="Bills G."/>
            <person name="Bluhm B."/>
            <person name="Cannon C."/>
            <person name="Castanera R."/>
            <person name="Culley D."/>
            <person name="Daum C."/>
            <person name="Ezra D."/>
            <person name="Gonzalez J."/>
            <person name="Henrissat B."/>
            <person name="Kuo A."/>
            <person name="Liang C."/>
            <person name="Lipzen A."/>
            <person name="Lutzoni F."/>
            <person name="Magnuson J."/>
            <person name="Mondo S."/>
            <person name="Nolan M."/>
            <person name="Ohm R."/>
            <person name="Pangilinan J."/>
            <person name="Park H.-J."/>
            <person name="Ramirez L."/>
            <person name="Alfaro M."/>
            <person name="Sun H."/>
            <person name="Tritt A."/>
            <person name="Yoshinaga Y."/>
            <person name="Zwiers L.-H."/>
            <person name="Turgeon B."/>
            <person name="Goodwin S."/>
            <person name="Spatafora J."/>
            <person name="Crous P."/>
            <person name="Grigoriev I."/>
        </authorList>
    </citation>
    <scope>NUCLEOTIDE SEQUENCE</scope>
    <source>
        <strain evidence="2">CBS 675.92</strain>
    </source>
</reference>
<dbReference type="Proteomes" id="UP000800035">
    <property type="component" value="Unassembled WGS sequence"/>
</dbReference>
<feature type="region of interest" description="Disordered" evidence="1">
    <location>
        <begin position="643"/>
        <end position="663"/>
    </location>
</feature>
<name>A0A6A5U0E0_9PLEO</name>
<gene>
    <name evidence="2" type="ORF">CC80DRAFT_592688</name>
</gene>
<evidence type="ECO:0000256" key="1">
    <source>
        <dbReference type="SAM" id="MobiDB-lite"/>
    </source>
</evidence>
<accession>A0A6A5U0E0</accession>
<dbReference type="EMBL" id="ML976989">
    <property type="protein sequence ID" value="KAF1957419.1"/>
    <property type="molecule type" value="Genomic_DNA"/>
</dbReference>
<feature type="compositionally biased region" description="Low complexity" evidence="1">
    <location>
        <begin position="286"/>
        <end position="300"/>
    </location>
</feature>